<dbReference type="Proteomes" id="UP000003288">
    <property type="component" value="Unassembled WGS sequence"/>
</dbReference>
<protein>
    <submittedName>
        <fullName evidence="1">Uncharacterized protein</fullName>
    </submittedName>
</protein>
<organism evidence="1 2">
    <name type="scientific">Caminibacter mediatlanticus TB-2</name>
    <dbReference type="NCBI Taxonomy" id="391592"/>
    <lineage>
        <taxon>Bacteria</taxon>
        <taxon>Pseudomonadati</taxon>
        <taxon>Campylobacterota</taxon>
        <taxon>Epsilonproteobacteria</taxon>
        <taxon>Nautiliales</taxon>
        <taxon>Nautiliaceae</taxon>
        <taxon>Caminibacter</taxon>
    </lineage>
</organism>
<proteinExistence type="predicted"/>
<sequence length="152" mass="18015">MLKIKLRSVANKIKIDERNLYNWRKSKKEMFEVLMDFTAIEYLAEQNVQKIFTKEEIKLITFYLLNLATEQEGYAEVGEIVYSWLMDLRLLKTELINAMVGIEDVKTIETIKYKIENNPLGVAEWYVLFRIALNKEQEEIILENGVKVVKYK</sequence>
<comment type="caution">
    <text evidence="1">The sequence shown here is derived from an EMBL/GenBank/DDBJ whole genome shotgun (WGS) entry which is preliminary data.</text>
</comment>
<dbReference type="RefSeq" id="WP_007475640.1">
    <property type="nucleotide sequence ID" value="NZ_ABCJ01000015.1"/>
</dbReference>
<accession>A0AAI9AG20</accession>
<name>A0AAI9AG20_9BACT</name>
<evidence type="ECO:0000313" key="2">
    <source>
        <dbReference type="Proteomes" id="UP000003288"/>
    </source>
</evidence>
<dbReference type="EMBL" id="ABCJ01000015">
    <property type="protein sequence ID" value="EDM22945.1"/>
    <property type="molecule type" value="Genomic_DNA"/>
</dbReference>
<reference evidence="1 2" key="1">
    <citation type="journal article" date="2011" name="Stand. Genomic Sci.">
        <title>Draft genome sequence of Caminibacter mediatlanticus strain TB-2, an epsilonproteobacterium isolated from a deep-sea hydrothermal vent.</title>
        <authorList>
            <person name="Giovannelli D."/>
            <person name="Ferriera S."/>
            <person name="Johnson J."/>
            <person name="Kravitz S."/>
            <person name="Perez-Rodriguez I."/>
            <person name="Ricci J."/>
            <person name="O'Brien C."/>
            <person name="Voordeckers J.W."/>
            <person name="Bini E."/>
            <person name="Vetriani C."/>
        </authorList>
    </citation>
    <scope>NUCLEOTIDE SEQUENCE [LARGE SCALE GENOMIC DNA]</scope>
    <source>
        <strain evidence="1 2">TB-2</strain>
    </source>
</reference>
<dbReference type="AlphaFoldDB" id="A0AAI9AG20"/>
<evidence type="ECO:0000313" key="1">
    <source>
        <dbReference type="EMBL" id="EDM22945.1"/>
    </source>
</evidence>
<gene>
    <name evidence="1" type="ORF">CMTB2_05552</name>
</gene>